<feature type="signal peptide" evidence="3">
    <location>
        <begin position="1"/>
        <end position="18"/>
    </location>
</feature>
<keyword evidence="5" id="KW-1185">Reference proteome</keyword>
<dbReference type="SMR" id="B4H0K8"/>
<accession>B4H0K8</accession>
<organism evidence="5">
    <name type="scientific">Drosophila persimilis</name>
    <name type="common">Fruit fly</name>
    <dbReference type="NCBI Taxonomy" id="7234"/>
    <lineage>
        <taxon>Eukaryota</taxon>
        <taxon>Metazoa</taxon>
        <taxon>Ecdysozoa</taxon>
        <taxon>Arthropoda</taxon>
        <taxon>Hexapoda</taxon>
        <taxon>Insecta</taxon>
        <taxon>Pterygota</taxon>
        <taxon>Neoptera</taxon>
        <taxon>Endopterygota</taxon>
        <taxon>Diptera</taxon>
        <taxon>Brachycera</taxon>
        <taxon>Muscomorpha</taxon>
        <taxon>Ephydroidea</taxon>
        <taxon>Drosophilidae</taxon>
        <taxon>Drosophila</taxon>
        <taxon>Sophophora</taxon>
    </lineage>
</organism>
<evidence type="ECO:0000313" key="5">
    <source>
        <dbReference type="Proteomes" id="UP000008744"/>
    </source>
</evidence>
<dbReference type="Proteomes" id="UP000008744">
    <property type="component" value="Unassembled WGS sequence"/>
</dbReference>
<sequence length="220" mass="25376">MWWIFAIFLLFVLQHSRASIVRVQPVVSEDSVKVSVQLLMQCSSYCLLIAEPVLQYAEKCQENSKAYQEKNDQLNRLQTHLNVYMDKAREMEKLLNYSNTIREVLGESHTNQTSFSSDVENIISKLEIGNQRRIIKDLEKQLENRNVQIREAEYVIEKIKAECLKENITSQDVRTKQQDEPINNITVEVEQQVNQSEASREDIKDGLKSRSLINGSGNAA</sequence>
<feature type="chain" id="PRO_5002804776" evidence="3">
    <location>
        <begin position="19"/>
        <end position="220"/>
    </location>
</feature>
<evidence type="ECO:0000256" key="3">
    <source>
        <dbReference type="SAM" id="SignalP"/>
    </source>
</evidence>
<reference evidence="4 5" key="1">
    <citation type="journal article" date="2007" name="Nature">
        <title>Evolution of genes and genomes on the Drosophila phylogeny.</title>
        <authorList>
            <consortium name="Drosophila 12 Genomes Consortium"/>
            <person name="Clark A.G."/>
            <person name="Eisen M.B."/>
            <person name="Smith D.R."/>
            <person name="Bergman C.M."/>
            <person name="Oliver B."/>
            <person name="Markow T.A."/>
            <person name="Kaufman T.C."/>
            <person name="Kellis M."/>
            <person name="Gelbart W."/>
            <person name="Iyer V.N."/>
            <person name="Pollard D.A."/>
            <person name="Sackton T.B."/>
            <person name="Larracuente A.M."/>
            <person name="Singh N.D."/>
            <person name="Abad J.P."/>
            <person name="Abt D.N."/>
            <person name="Adryan B."/>
            <person name="Aguade M."/>
            <person name="Akashi H."/>
            <person name="Anderson W.W."/>
            <person name="Aquadro C.F."/>
            <person name="Ardell D.H."/>
            <person name="Arguello R."/>
            <person name="Artieri C.G."/>
            <person name="Barbash D.A."/>
            <person name="Barker D."/>
            <person name="Barsanti P."/>
            <person name="Batterham P."/>
            <person name="Batzoglou S."/>
            <person name="Begun D."/>
            <person name="Bhutkar A."/>
            <person name="Blanco E."/>
            <person name="Bosak S.A."/>
            <person name="Bradley R.K."/>
            <person name="Brand A.D."/>
            <person name="Brent M.R."/>
            <person name="Brooks A.N."/>
            <person name="Brown R.H."/>
            <person name="Butlin R.K."/>
            <person name="Caggese C."/>
            <person name="Calvi B.R."/>
            <person name="Bernardo de Carvalho A."/>
            <person name="Caspi A."/>
            <person name="Castrezana S."/>
            <person name="Celniker S.E."/>
            <person name="Chang J.L."/>
            <person name="Chapple C."/>
            <person name="Chatterji S."/>
            <person name="Chinwalla A."/>
            <person name="Civetta A."/>
            <person name="Clifton S.W."/>
            <person name="Comeron J.M."/>
            <person name="Costello J.C."/>
            <person name="Coyne J.A."/>
            <person name="Daub J."/>
            <person name="David R.G."/>
            <person name="Delcher A.L."/>
            <person name="Delehaunty K."/>
            <person name="Do C.B."/>
            <person name="Ebling H."/>
            <person name="Edwards K."/>
            <person name="Eickbush T."/>
            <person name="Evans J.D."/>
            <person name="Filipski A."/>
            <person name="Findeiss S."/>
            <person name="Freyhult E."/>
            <person name="Fulton L."/>
            <person name="Fulton R."/>
            <person name="Garcia A.C."/>
            <person name="Gardiner A."/>
            <person name="Garfield D.A."/>
            <person name="Garvin B.E."/>
            <person name="Gibson G."/>
            <person name="Gilbert D."/>
            <person name="Gnerre S."/>
            <person name="Godfrey J."/>
            <person name="Good R."/>
            <person name="Gotea V."/>
            <person name="Gravely B."/>
            <person name="Greenberg A.J."/>
            <person name="Griffiths-Jones S."/>
            <person name="Gross S."/>
            <person name="Guigo R."/>
            <person name="Gustafson E.A."/>
            <person name="Haerty W."/>
            <person name="Hahn M.W."/>
            <person name="Halligan D.L."/>
            <person name="Halpern A.L."/>
            <person name="Halter G.M."/>
            <person name="Han M.V."/>
            <person name="Heger A."/>
            <person name="Hillier L."/>
            <person name="Hinrichs A.S."/>
            <person name="Holmes I."/>
            <person name="Hoskins R.A."/>
            <person name="Hubisz M.J."/>
            <person name="Hultmark D."/>
            <person name="Huntley M.A."/>
            <person name="Jaffe D.B."/>
            <person name="Jagadeeshan S."/>
            <person name="Jeck W.R."/>
            <person name="Johnson J."/>
            <person name="Jones C.D."/>
            <person name="Jordan W.C."/>
            <person name="Karpen G.H."/>
            <person name="Kataoka E."/>
            <person name="Keightley P.D."/>
            <person name="Kheradpour P."/>
            <person name="Kirkness E.F."/>
            <person name="Koerich L.B."/>
            <person name="Kristiansen K."/>
            <person name="Kudrna D."/>
            <person name="Kulathinal R.J."/>
            <person name="Kumar S."/>
            <person name="Kwok R."/>
            <person name="Lander E."/>
            <person name="Langley C.H."/>
            <person name="Lapoint R."/>
            <person name="Lazzaro B.P."/>
            <person name="Lee S.J."/>
            <person name="Levesque L."/>
            <person name="Li R."/>
            <person name="Lin C.F."/>
            <person name="Lin M.F."/>
            <person name="Lindblad-Toh K."/>
            <person name="Llopart A."/>
            <person name="Long M."/>
            <person name="Low L."/>
            <person name="Lozovsky E."/>
            <person name="Lu J."/>
            <person name="Luo M."/>
            <person name="Machado C.A."/>
            <person name="Makalowski W."/>
            <person name="Marzo M."/>
            <person name="Matsuda M."/>
            <person name="Matzkin L."/>
            <person name="McAllister B."/>
            <person name="McBride C.S."/>
            <person name="McKernan B."/>
            <person name="McKernan K."/>
            <person name="Mendez-Lago M."/>
            <person name="Minx P."/>
            <person name="Mollenhauer M.U."/>
            <person name="Montooth K."/>
            <person name="Mount S.M."/>
            <person name="Mu X."/>
            <person name="Myers E."/>
            <person name="Negre B."/>
            <person name="Newfeld S."/>
            <person name="Nielsen R."/>
            <person name="Noor M.A."/>
            <person name="O'Grady P."/>
            <person name="Pachter L."/>
            <person name="Papaceit M."/>
            <person name="Parisi M.J."/>
            <person name="Parisi M."/>
            <person name="Parts L."/>
            <person name="Pedersen J.S."/>
            <person name="Pesole G."/>
            <person name="Phillippy A.M."/>
            <person name="Ponting C.P."/>
            <person name="Pop M."/>
            <person name="Porcelli D."/>
            <person name="Powell J.R."/>
            <person name="Prohaska S."/>
            <person name="Pruitt K."/>
            <person name="Puig M."/>
            <person name="Quesneville H."/>
            <person name="Ram K.R."/>
            <person name="Rand D."/>
            <person name="Rasmussen M.D."/>
            <person name="Reed L.K."/>
            <person name="Reenan R."/>
            <person name="Reily A."/>
            <person name="Remington K.A."/>
            <person name="Rieger T.T."/>
            <person name="Ritchie M.G."/>
            <person name="Robin C."/>
            <person name="Rogers Y.H."/>
            <person name="Rohde C."/>
            <person name="Rozas J."/>
            <person name="Rubenfield M.J."/>
            <person name="Ruiz A."/>
            <person name="Russo S."/>
            <person name="Salzberg S.L."/>
            <person name="Sanchez-Gracia A."/>
            <person name="Saranga D.J."/>
            <person name="Sato H."/>
            <person name="Schaeffer S.W."/>
            <person name="Schatz M.C."/>
            <person name="Schlenke T."/>
            <person name="Schwartz R."/>
            <person name="Segarra C."/>
            <person name="Singh R.S."/>
            <person name="Sirot L."/>
            <person name="Sirota M."/>
            <person name="Sisneros N.B."/>
            <person name="Smith C.D."/>
            <person name="Smith T.F."/>
            <person name="Spieth J."/>
            <person name="Stage D.E."/>
            <person name="Stark A."/>
            <person name="Stephan W."/>
            <person name="Strausberg R.L."/>
            <person name="Strempel S."/>
            <person name="Sturgill D."/>
            <person name="Sutton G."/>
            <person name="Sutton G.G."/>
            <person name="Tao W."/>
            <person name="Teichmann S."/>
            <person name="Tobari Y.N."/>
            <person name="Tomimura Y."/>
            <person name="Tsolas J.M."/>
            <person name="Valente V.L."/>
            <person name="Venter E."/>
            <person name="Venter J.C."/>
            <person name="Vicario S."/>
            <person name="Vieira F.G."/>
            <person name="Vilella A.J."/>
            <person name="Villasante A."/>
            <person name="Walenz B."/>
            <person name="Wang J."/>
            <person name="Wasserman M."/>
            <person name="Watts T."/>
            <person name="Wilson D."/>
            <person name="Wilson R.K."/>
            <person name="Wing R.A."/>
            <person name="Wolfner M.F."/>
            <person name="Wong A."/>
            <person name="Wong G.K."/>
            <person name="Wu C.I."/>
            <person name="Wu G."/>
            <person name="Yamamoto D."/>
            <person name="Yang H.P."/>
            <person name="Yang S.P."/>
            <person name="Yorke J.A."/>
            <person name="Yoshida K."/>
            <person name="Zdobnov E."/>
            <person name="Zhang P."/>
            <person name="Zhang Y."/>
            <person name="Zimin A.V."/>
            <person name="Baldwin J."/>
            <person name="Abdouelleil A."/>
            <person name="Abdulkadir J."/>
            <person name="Abebe A."/>
            <person name="Abera B."/>
            <person name="Abreu J."/>
            <person name="Acer S.C."/>
            <person name="Aftuck L."/>
            <person name="Alexander A."/>
            <person name="An P."/>
            <person name="Anderson E."/>
            <person name="Anderson S."/>
            <person name="Arachi H."/>
            <person name="Azer M."/>
            <person name="Bachantsang P."/>
            <person name="Barry A."/>
            <person name="Bayul T."/>
            <person name="Berlin A."/>
            <person name="Bessette D."/>
            <person name="Bloom T."/>
            <person name="Blye J."/>
            <person name="Boguslavskiy L."/>
            <person name="Bonnet C."/>
            <person name="Boukhgalter B."/>
            <person name="Bourzgui I."/>
            <person name="Brown A."/>
            <person name="Cahill P."/>
            <person name="Channer S."/>
            <person name="Cheshatsang Y."/>
            <person name="Chuda L."/>
            <person name="Citroen M."/>
            <person name="Collymore A."/>
            <person name="Cooke P."/>
            <person name="Costello M."/>
            <person name="D'Aco K."/>
            <person name="Daza R."/>
            <person name="De Haan G."/>
            <person name="DeGray S."/>
            <person name="DeMaso C."/>
            <person name="Dhargay N."/>
            <person name="Dooley K."/>
            <person name="Dooley E."/>
            <person name="Doricent M."/>
            <person name="Dorje P."/>
            <person name="Dorjee K."/>
            <person name="Dupes A."/>
            <person name="Elong R."/>
            <person name="Falk J."/>
            <person name="Farina A."/>
            <person name="Faro S."/>
            <person name="Ferguson D."/>
            <person name="Fisher S."/>
            <person name="Foley C.D."/>
            <person name="Franke A."/>
            <person name="Friedrich D."/>
            <person name="Gadbois L."/>
            <person name="Gearin G."/>
            <person name="Gearin C.R."/>
            <person name="Giannoukos G."/>
            <person name="Goode T."/>
            <person name="Graham J."/>
            <person name="Grandbois E."/>
            <person name="Grewal S."/>
            <person name="Gyaltsen K."/>
            <person name="Hafez N."/>
            <person name="Hagos B."/>
            <person name="Hall J."/>
            <person name="Henson C."/>
            <person name="Hollinger A."/>
            <person name="Honan T."/>
            <person name="Huard M.D."/>
            <person name="Hughes L."/>
            <person name="Hurhula B."/>
            <person name="Husby M.E."/>
            <person name="Kamat A."/>
            <person name="Kanga B."/>
            <person name="Kashin S."/>
            <person name="Khazanovich D."/>
            <person name="Kisner P."/>
            <person name="Lance K."/>
            <person name="Lara M."/>
            <person name="Lee W."/>
            <person name="Lennon N."/>
            <person name="Letendre F."/>
            <person name="LeVine R."/>
            <person name="Lipovsky A."/>
            <person name="Liu X."/>
            <person name="Liu J."/>
            <person name="Liu S."/>
            <person name="Lokyitsang T."/>
            <person name="Lokyitsang Y."/>
            <person name="Lubonja R."/>
            <person name="Lui A."/>
            <person name="MacDonald P."/>
            <person name="Magnisalis V."/>
            <person name="Maru K."/>
            <person name="Matthews C."/>
            <person name="McCusker W."/>
            <person name="McDonough S."/>
            <person name="Mehta T."/>
            <person name="Meldrim J."/>
            <person name="Meneus L."/>
            <person name="Mihai O."/>
            <person name="Mihalev A."/>
            <person name="Mihova T."/>
            <person name="Mittelman R."/>
            <person name="Mlenga V."/>
            <person name="Montmayeur A."/>
            <person name="Mulrain L."/>
            <person name="Navidi A."/>
            <person name="Naylor J."/>
            <person name="Negash T."/>
            <person name="Nguyen T."/>
            <person name="Nguyen N."/>
            <person name="Nicol R."/>
            <person name="Norbu C."/>
            <person name="Norbu N."/>
            <person name="Novod N."/>
            <person name="O'Neill B."/>
            <person name="Osman S."/>
            <person name="Markiewicz E."/>
            <person name="Oyono O.L."/>
            <person name="Patti C."/>
            <person name="Phunkhang P."/>
            <person name="Pierre F."/>
            <person name="Priest M."/>
            <person name="Raghuraman S."/>
            <person name="Rege F."/>
            <person name="Reyes R."/>
            <person name="Rise C."/>
            <person name="Rogov P."/>
            <person name="Ross K."/>
            <person name="Ryan E."/>
            <person name="Settipalli S."/>
            <person name="Shea T."/>
            <person name="Sherpa N."/>
            <person name="Shi L."/>
            <person name="Shih D."/>
            <person name="Sparrow T."/>
            <person name="Spaulding J."/>
            <person name="Stalker J."/>
            <person name="Stange-Thomann N."/>
            <person name="Stavropoulos S."/>
            <person name="Stone C."/>
            <person name="Strader C."/>
            <person name="Tesfaye S."/>
            <person name="Thomson T."/>
            <person name="Thoulutsang Y."/>
            <person name="Thoulutsang D."/>
            <person name="Topham K."/>
            <person name="Topping I."/>
            <person name="Tsamla T."/>
            <person name="Vassiliev H."/>
            <person name="Vo A."/>
            <person name="Wangchuk T."/>
            <person name="Wangdi T."/>
            <person name="Weiand M."/>
            <person name="Wilkinson J."/>
            <person name="Wilson A."/>
            <person name="Yadav S."/>
            <person name="Young G."/>
            <person name="Yu Q."/>
            <person name="Zembek L."/>
            <person name="Zhong D."/>
            <person name="Zimmer A."/>
            <person name="Zwirko Z."/>
            <person name="Jaffe D.B."/>
            <person name="Alvarez P."/>
            <person name="Brockman W."/>
            <person name="Butler J."/>
            <person name="Chin C."/>
            <person name="Gnerre S."/>
            <person name="Grabherr M."/>
            <person name="Kleber M."/>
            <person name="Mauceli E."/>
            <person name="MacCallum I."/>
        </authorList>
    </citation>
    <scope>NUCLEOTIDE SEQUENCE [LARGE SCALE GENOMIC DNA]</scope>
    <source>
        <strain evidence="5">MSH-3 / Tucson 14011-0111.49</strain>
    </source>
</reference>
<feature type="coiled-coil region" evidence="1">
    <location>
        <begin position="57"/>
        <end position="94"/>
    </location>
</feature>
<dbReference type="EMBL" id="CH479200">
    <property type="protein sequence ID" value="EDW29803.1"/>
    <property type="molecule type" value="Genomic_DNA"/>
</dbReference>
<feature type="compositionally biased region" description="Polar residues" evidence="2">
    <location>
        <begin position="211"/>
        <end position="220"/>
    </location>
</feature>
<keyword evidence="1" id="KW-0175">Coiled coil</keyword>
<dbReference type="OMA" id="RNVQIRE"/>
<name>B4H0K8_DROPE</name>
<gene>
    <name evidence="4" type="primary">Dper\GL15002</name>
    <name evidence="4" type="ORF">Dper_GL15002</name>
</gene>
<protein>
    <submittedName>
        <fullName evidence="4">GL15002</fullName>
    </submittedName>
</protein>
<dbReference type="AlphaFoldDB" id="B4H0K8"/>
<proteinExistence type="predicted"/>
<evidence type="ECO:0000256" key="1">
    <source>
        <dbReference type="SAM" id="Coils"/>
    </source>
</evidence>
<feature type="region of interest" description="Disordered" evidence="2">
    <location>
        <begin position="191"/>
        <end position="220"/>
    </location>
</feature>
<evidence type="ECO:0000256" key="2">
    <source>
        <dbReference type="SAM" id="MobiDB-lite"/>
    </source>
</evidence>
<keyword evidence="3" id="KW-0732">Signal</keyword>
<dbReference type="HOGENOM" id="CLU_1257240_0_0_1"/>
<feature type="compositionally biased region" description="Basic and acidic residues" evidence="2">
    <location>
        <begin position="198"/>
        <end position="208"/>
    </location>
</feature>
<evidence type="ECO:0000313" key="4">
    <source>
        <dbReference type="EMBL" id="EDW29803.1"/>
    </source>
</evidence>